<comment type="caution">
    <text evidence="1">The sequence shown here is derived from an EMBL/GenBank/DDBJ whole genome shotgun (WGS) entry which is preliminary data.</text>
</comment>
<dbReference type="EMBL" id="QXJM01000042">
    <property type="protein sequence ID" value="RIE00916.1"/>
    <property type="molecule type" value="Genomic_DNA"/>
</dbReference>
<sequence>MACEERAFIVKRHPFILRMPFLLAAIVLPRSWFEQNSLVFLPLSAIPEDFRFPIYKKLLMKS</sequence>
<dbReference type="AlphaFoldDB" id="A0A398CCJ6"/>
<protein>
    <submittedName>
        <fullName evidence="1">Uncharacterized protein</fullName>
    </submittedName>
</protein>
<name>A0A398CCJ6_9BACL</name>
<organism evidence="1 2">
    <name type="scientific">Cohnella faecalis</name>
    <dbReference type="NCBI Taxonomy" id="2315694"/>
    <lineage>
        <taxon>Bacteria</taxon>
        <taxon>Bacillati</taxon>
        <taxon>Bacillota</taxon>
        <taxon>Bacilli</taxon>
        <taxon>Bacillales</taxon>
        <taxon>Paenibacillaceae</taxon>
        <taxon>Cohnella</taxon>
    </lineage>
</organism>
<dbReference type="Proteomes" id="UP000266340">
    <property type="component" value="Unassembled WGS sequence"/>
</dbReference>
<keyword evidence="2" id="KW-1185">Reference proteome</keyword>
<evidence type="ECO:0000313" key="2">
    <source>
        <dbReference type="Proteomes" id="UP000266340"/>
    </source>
</evidence>
<reference evidence="1 2" key="1">
    <citation type="submission" date="2018-09" db="EMBL/GenBank/DDBJ databases">
        <title>Cohnella cavernae sp. nov., isolated from a karst cave.</title>
        <authorList>
            <person name="Zhu H."/>
        </authorList>
    </citation>
    <scope>NUCLEOTIDE SEQUENCE [LARGE SCALE GENOMIC DNA]</scope>
    <source>
        <strain evidence="1 2">K2E09-144</strain>
    </source>
</reference>
<evidence type="ECO:0000313" key="1">
    <source>
        <dbReference type="EMBL" id="RIE00916.1"/>
    </source>
</evidence>
<accession>A0A398CCJ6</accession>
<proteinExistence type="predicted"/>
<gene>
    <name evidence="1" type="ORF">D3H35_25435</name>
</gene>